<dbReference type="KEGG" id="ccro:CMC5_030000"/>
<dbReference type="Gene3D" id="3.40.366.10">
    <property type="entry name" value="Malonyl-Coenzyme A Acyl Carrier Protein, domain 2"/>
    <property type="match status" value="1"/>
</dbReference>
<dbReference type="SMART" id="SM00827">
    <property type="entry name" value="PKS_AT"/>
    <property type="match status" value="1"/>
</dbReference>
<evidence type="ECO:0008006" key="14">
    <source>
        <dbReference type="Google" id="ProtNLM"/>
    </source>
</evidence>
<dbReference type="CDD" id="cd05931">
    <property type="entry name" value="FAAL"/>
    <property type="match status" value="1"/>
</dbReference>
<dbReference type="PROSITE" id="PS50075">
    <property type="entry name" value="CARRIER"/>
    <property type="match status" value="2"/>
</dbReference>
<feature type="domain" description="Ketosynthase family 3 (KS3)" evidence="11">
    <location>
        <begin position="711"/>
        <end position="1133"/>
    </location>
</feature>
<dbReference type="InterPro" id="IPR032821">
    <property type="entry name" value="PKS_assoc"/>
</dbReference>
<dbReference type="InterPro" id="IPR013217">
    <property type="entry name" value="Methyltransf_12"/>
</dbReference>
<evidence type="ECO:0000313" key="13">
    <source>
        <dbReference type="Proteomes" id="UP000067626"/>
    </source>
</evidence>
<gene>
    <name evidence="12" type="ORF">CMC5_030000</name>
</gene>
<dbReference type="PATRIC" id="fig|52.7.peg.3300"/>
<reference evidence="12 13" key="1">
    <citation type="submission" date="2015-07" db="EMBL/GenBank/DDBJ databases">
        <title>Genome analysis of myxobacterium Chondromyces crocatus Cm c5 reveals a high potential for natural compound synthesis and the genetic basis for the loss of fruiting body formation.</title>
        <authorList>
            <person name="Zaburannyi N."/>
            <person name="Bunk B."/>
            <person name="Maier J."/>
            <person name="Overmann J."/>
            <person name="Mueller R."/>
        </authorList>
    </citation>
    <scope>NUCLEOTIDE SEQUENCE [LARGE SCALE GENOMIC DNA]</scope>
    <source>
        <strain evidence="12 13">Cm c5</strain>
    </source>
</reference>
<keyword evidence="6" id="KW-0276">Fatty acid metabolism</keyword>
<dbReference type="Pfam" id="PF02801">
    <property type="entry name" value="Ketoacyl-synt_C"/>
    <property type="match status" value="1"/>
</dbReference>
<dbReference type="SUPFAM" id="SSF53335">
    <property type="entry name" value="S-adenosyl-L-methionine-dependent methyltransferases"/>
    <property type="match status" value="1"/>
</dbReference>
<dbReference type="InterPro" id="IPR016035">
    <property type="entry name" value="Acyl_Trfase/lysoPLipase"/>
</dbReference>
<protein>
    <recommendedName>
        <fullName evidence="14">Polyketide synthase</fullName>
    </recommendedName>
</protein>
<keyword evidence="7" id="KW-0443">Lipid metabolism</keyword>
<dbReference type="InterPro" id="IPR001227">
    <property type="entry name" value="Ac_transferase_dom_sf"/>
</dbReference>
<dbReference type="InterPro" id="IPR036291">
    <property type="entry name" value="NAD(P)-bd_dom_sf"/>
</dbReference>
<dbReference type="SUPFAM" id="SSF51735">
    <property type="entry name" value="NAD(P)-binding Rossmann-fold domains"/>
    <property type="match status" value="2"/>
</dbReference>
<dbReference type="Pfam" id="PF00501">
    <property type="entry name" value="AMP-binding"/>
    <property type="match status" value="1"/>
</dbReference>
<comment type="similarity">
    <text evidence="1">Belongs to the ATP-dependent AMP-binding enzyme family.</text>
</comment>
<dbReference type="FunFam" id="3.40.50.12780:FF:000013">
    <property type="entry name" value="Long-chain-fatty-acid--AMP ligase FadD32"/>
    <property type="match status" value="1"/>
</dbReference>
<dbReference type="PROSITE" id="PS00455">
    <property type="entry name" value="AMP_BINDING"/>
    <property type="match status" value="1"/>
</dbReference>
<dbReference type="FunFam" id="3.40.47.10:FF:000019">
    <property type="entry name" value="Polyketide synthase type I"/>
    <property type="match status" value="1"/>
</dbReference>
<keyword evidence="5" id="KW-0677">Repeat</keyword>
<dbReference type="SUPFAM" id="SSF56801">
    <property type="entry name" value="Acetyl-CoA synthetase-like"/>
    <property type="match status" value="1"/>
</dbReference>
<dbReference type="GO" id="GO:0004315">
    <property type="term" value="F:3-oxoacyl-[acyl-carrier-protein] synthase activity"/>
    <property type="evidence" value="ECO:0007669"/>
    <property type="project" value="InterPro"/>
</dbReference>
<dbReference type="InterPro" id="IPR016039">
    <property type="entry name" value="Thiolase-like"/>
</dbReference>
<accession>A0A0K1EDC4</accession>
<dbReference type="PROSITE" id="PS52004">
    <property type="entry name" value="KS3_2"/>
    <property type="match status" value="1"/>
</dbReference>
<dbReference type="Pfam" id="PF08242">
    <property type="entry name" value="Methyltransf_12"/>
    <property type="match status" value="1"/>
</dbReference>
<dbReference type="InterPro" id="IPR040097">
    <property type="entry name" value="FAAL/FAAC"/>
</dbReference>
<dbReference type="FunFam" id="3.40.366.10:FF:000002">
    <property type="entry name" value="Probable polyketide synthase 2"/>
    <property type="match status" value="1"/>
</dbReference>
<feature type="domain" description="Carrier" evidence="10">
    <location>
        <begin position="622"/>
        <end position="696"/>
    </location>
</feature>
<dbReference type="GO" id="GO:0031177">
    <property type="term" value="F:phosphopantetheine binding"/>
    <property type="evidence" value="ECO:0007669"/>
    <property type="project" value="InterPro"/>
</dbReference>
<dbReference type="SMART" id="SM01294">
    <property type="entry name" value="PKS_PP_betabranch"/>
    <property type="match status" value="1"/>
</dbReference>
<dbReference type="InterPro" id="IPR013968">
    <property type="entry name" value="PKS_KR"/>
</dbReference>
<dbReference type="Gene3D" id="3.30.70.3290">
    <property type="match status" value="1"/>
</dbReference>
<dbReference type="InterPro" id="IPR020803">
    <property type="entry name" value="MeTfrase_dom"/>
</dbReference>
<dbReference type="CDD" id="cd08955">
    <property type="entry name" value="KR_2_FAS_SDR_x"/>
    <property type="match status" value="1"/>
</dbReference>
<dbReference type="OrthoDB" id="9797708at2"/>
<evidence type="ECO:0000256" key="2">
    <source>
        <dbReference type="ARBA" id="ARBA00022450"/>
    </source>
</evidence>
<evidence type="ECO:0000256" key="7">
    <source>
        <dbReference type="ARBA" id="ARBA00023098"/>
    </source>
</evidence>
<dbReference type="Gene3D" id="3.40.50.150">
    <property type="entry name" value="Vaccinia Virus protein VP39"/>
    <property type="match status" value="1"/>
</dbReference>
<dbReference type="InterPro" id="IPR009081">
    <property type="entry name" value="PP-bd_ACP"/>
</dbReference>
<dbReference type="Pfam" id="PF23024">
    <property type="entry name" value="AMP-dom_DIP2-like"/>
    <property type="match status" value="1"/>
</dbReference>
<dbReference type="STRING" id="52.CMC5_030000"/>
<dbReference type="SMART" id="SM00823">
    <property type="entry name" value="PKS_PP"/>
    <property type="match status" value="2"/>
</dbReference>
<evidence type="ECO:0000256" key="4">
    <source>
        <dbReference type="ARBA" id="ARBA00022679"/>
    </source>
</evidence>
<dbReference type="InterPro" id="IPR016036">
    <property type="entry name" value="Malonyl_transacylase_ACP-bd"/>
</dbReference>
<dbReference type="InterPro" id="IPR029063">
    <property type="entry name" value="SAM-dependent_MTases_sf"/>
</dbReference>
<dbReference type="Pfam" id="PF08659">
    <property type="entry name" value="KR"/>
    <property type="match status" value="1"/>
</dbReference>
<dbReference type="InterPro" id="IPR020841">
    <property type="entry name" value="PKS_Beta-ketoAc_synthase_dom"/>
</dbReference>
<dbReference type="Pfam" id="PF16197">
    <property type="entry name" value="KAsynt_C_assoc"/>
    <property type="match status" value="1"/>
</dbReference>
<dbReference type="Gene3D" id="3.30.300.30">
    <property type="match status" value="1"/>
</dbReference>
<dbReference type="InterPro" id="IPR014043">
    <property type="entry name" value="Acyl_transferase_dom"/>
</dbReference>
<dbReference type="Gene3D" id="1.10.1200.10">
    <property type="entry name" value="ACP-like"/>
    <property type="match status" value="2"/>
</dbReference>
<dbReference type="InterPro" id="IPR014031">
    <property type="entry name" value="Ketoacyl_synth_C"/>
</dbReference>
<evidence type="ECO:0000259" key="10">
    <source>
        <dbReference type="PROSITE" id="PS50075"/>
    </source>
</evidence>
<dbReference type="InterPro" id="IPR020806">
    <property type="entry name" value="PKS_PP-bd"/>
</dbReference>
<dbReference type="GO" id="GO:0006633">
    <property type="term" value="P:fatty acid biosynthetic process"/>
    <property type="evidence" value="ECO:0007669"/>
    <property type="project" value="InterPro"/>
</dbReference>
<dbReference type="InterPro" id="IPR042099">
    <property type="entry name" value="ANL_N_sf"/>
</dbReference>
<dbReference type="SMART" id="SM00822">
    <property type="entry name" value="PKS_KR"/>
    <property type="match status" value="1"/>
</dbReference>
<evidence type="ECO:0000256" key="8">
    <source>
        <dbReference type="ARBA" id="ARBA00023268"/>
    </source>
</evidence>
<dbReference type="CDD" id="cd00833">
    <property type="entry name" value="PKS"/>
    <property type="match status" value="1"/>
</dbReference>
<dbReference type="InterPro" id="IPR025110">
    <property type="entry name" value="AMP-bd_C"/>
</dbReference>
<dbReference type="SMART" id="SM00828">
    <property type="entry name" value="PKS_MT"/>
    <property type="match status" value="1"/>
</dbReference>
<dbReference type="Gene3D" id="3.40.50.720">
    <property type="entry name" value="NAD(P)-binding Rossmann-like Domain"/>
    <property type="match status" value="1"/>
</dbReference>
<keyword evidence="8" id="KW-0511">Multifunctional enzyme</keyword>
<dbReference type="InterPro" id="IPR014030">
    <property type="entry name" value="Ketoacyl_synth_N"/>
</dbReference>
<dbReference type="SUPFAM" id="SSF53901">
    <property type="entry name" value="Thiolase-like"/>
    <property type="match status" value="1"/>
</dbReference>
<dbReference type="InterPro" id="IPR018201">
    <property type="entry name" value="Ketoacyl_synth_AS"/>
</dbReference>
<keyword evidence="4" id="KW-0808">Transferase</keyword>
<name>A0A0K1EDC4_CHOCO</name>
<evidence type="ECO:0000256" key="5">
    <source>
        <dbReference type="ARBA" id="ARBA00022737"/>
    </source>
</evidence>
<dbReference type="InterPro" id="IPR050091">
    <property type="entry name" value="PKS_NRPS_Biosynth_Enz"/>
</dbReference>
<evidence type="ECO:0000259" key="11">
    <source>
        <dbReference type="PROSITE" id="PS52004"/>
    </source>
</evidence>
<dbReference type="RefSeq" id="WP_082362498.1">
    <property type="nucleotide sequence ID" value="NZ_CP012159.1"/>
</dbReference>
<dbReference type="Pfam" id="PF00550">
    <property type="entry name" value="PP-binding"/>
    <property type="match status" value="2"/>
</dbReference>
<evidence type="ECO:0000313" key="12">
    <source>
        <dbReference type="EMBL" id="AKT38854.1"/>
    </source>
</evidence>
<dbReference type="CDD" id="cd02440">
    <property type="entry name" value="AdoMet_MTases"/>
    <property type="match status" value="1"/>
</dbReference>
<evidence type="ECO:0000256" key="6">
    <source>
        <dbReference type="ARBA" id="ARBA00022832"/>
    </source>
</evidence>
<keyword evidence="13" id="KW-1185">Reference proteome</keyword>
<dbReference type="SUPFAM" id="SSF47336">
    <property type="entry name" value="ACP-like"/>
    <property type="match status" value="2"/>
</dbReference>
<dbReference type="InterPro" id="IPR057326">
    <property type="entry name" value="KR_dom"/>
</dbReference>
<dbReference type="InterPro" id="IPR045851">
    <property type="entry name" value="AMP-bd_C_sf"/>
</dbReference>
<feature type="domain" description="Carrier" evidence="10">
    <location>
        <begin position="2467"/>
        <end position="2544"/>
    </location>
</feature>
<dbReference type="PANTHER" id="PTHR43775:SF37">
    <property type="entry name" value="SI:DKEY-61P9.11"/>
    <property type="match status" value="1"/>
</dbReference>
<dbReference type="GO" id="GO:0004312">
    <property type="term" value="F:fatty acid synthase activity"/>
    <property type="evidence" value="ECO:0007669"/>
    <property type="project" value="TreeGrafter"/>
</dbReference>
<dbReference type="Gene3D" id="3.40.47.10">
    <property type="match status" value="1"/>
</dbReference>
<dbReference type="GO" id="GO:0071766">
    <property type="term" value="P:Actinobacterium-type cell wall biogenesis"/>
    <property type="evidence" value="ECO:0007669"/>
    <property type="project" value="UniProtKB-ARBA"/>
</dbReference>
<dbReference type="PANTHER" id="PTHR43775">
    <property type="entry name" value="FATTY ACID SYNTHASE"/>
    <property type="match status" value="1"/>
</dbReference>
<dbReference type="InterPro" id="IPR036736">
    <property type="entry name" value="ACP-like_sf"/>
</dbReference>
<organism evidence="12 13">
    <name type="scientific">Chondromyces crocatus</name>
    <dbReference type="NCBI Taxonomy" id="52"/>
    <lineage>
        <taxon>Bacteria</taxon>
        <taxon>Pseudomonadati</taxon>
        <taxon>Myxococcota</taxon>
        <taxon>Polyangia</taxon>
        <taxon>Polyangiales</taxon>
        <taxon>Polyangiaceae</taxon>
        <taxon>Chondromyces</taxon>
    </lineage>
</organism>
<dbReference type="SUPFAM" id="SSF55048">
    <property type="entry name" value="Probable ACP-binding domain of malonyl-CoA ACP transacylase"/>
    <property type="match status" value="1"/>
</dbReference>
<proteinExistence type="inferred from homology"/>
<keyword evidence="3" id="KW-0597">Phosphoprotein</keyword>
<dbReference type="InterPro" id="IPR020845">
    <property type="entry name" value="AMP-binding_CS"/>
</dbReference>
<dbReference type="SUPFAM" id="SSF52151">
    <property type="entry name" value="FabD/lysophospholipase-like"/>
    <property type="match status" value="1"/>
</dbReference>
<dbReference type="InterPro" id="IPR000873">
    <property type="entry name" value="AMP-dep_synth/lig_dom"/>
</dbReference>
<dbReference type="EMBL" id="CP012159">
    <property type="protein sequence ID" value="AKT38854.1"/>
    <property type="molecule type" value="Genomic_DNA"/>
</dbReference>
<dbReference type="SMART" id="SM00825">
    <property type="entry name" value="PKS_KS"/>
    <property type="match status" value="1"/>
</dbReference>
<dbReference type="Pfam" id="PF00698">
    <property type="entry name" value="Acyl_transf_1"/>
    <property type="match status" value="1"/>
</dbReference>
<dbReference type="Pfam" id="PF00109">
    <property type="entry name" value="ketoacyl-synt"/>
    <property type="match status" value="1"/>
</dbReference>
<sequence>MKMHDDRGLGGASIEENCSTLVELLRRRAELQPSDSAYVFLEDGEEEAGRLTWASLDLEARAIAALLQEELKGERARALLLYPTGLEFVAAFMGCLYAGVVGVPAPAPTPGRVGRTLPRLRAIAKDAQASLVLTTAAIAAEHRLLNAPGFEHVRWVPTDDIPGRHPEGWRDPGARSEDLAFLQYTSGSTSTPRGAMVSHANLLCNVRAFTVPWSHGPDSVIVSWLPHFHDLGLVYGIVHALYKGCPSILMSPVSFVMQPARWLRAISRYRGTHSMGPNFAYELCVSKVKDEEKRHLDLRSWRVAVDGAEPIRSETVERFTKSFQLCGFRRETFCPGYGLAEGTLVLSAKPAEELTRFCTVDGEALDRQSRVIEVAEGTPHARRLVSSGRAVPDTQIVIAHPESSRSCGPGELGEIWARGPSVALGYWNRSDESRATFGASLEDTGQGPFLRTGDLGFLRDGEVFVTGRIKDMIIIRGHNHYPHDIEWVVQDAHSSLRPGCCAAFSADVEGEERLVVVAEIDPKASDLRKEGELLQSAQAQEILSAIRHAVSEQIQLEIYSVVLLQPGTIAKTSSGKLQRYACRAMWLEGTLETLASWQHQAAAPPSTGEAASTTSSRSWTADRLEEWLIAQVSSRLGVPKDAIQVTQPFARYGLSSLTATSLGGELEVLLGRRLPPTALWDHPSIAALARYLCDEPAATPVQVVTTSPVHDEPIAIVGIGCRFPGARGPKDYWRLLREGRDAITEISPDRWDPGRFFEATPSVGKMSTRWGGFLDEIQRFDADFFGIAPREAERMDPQQRILLEVAWEALEDAGLPPDQLAGSRTGVFIGVFVDDYARMQSTPEQIDTYTATGGARSIVPNRLSYLLDLRGPSMAVDSACSSSLVAIHLACQSLRSGESTLAIAGGVNAILTPHNTIAMSQLGAMAPDGRCKAFDARANGYVRSEGAGVVILKRLSDALRDRDPIYAVIRGSAVNQDGRTNGLTAPSRQAQEAVLREAFGRAGVASTEVQYVEAHGTGTPLGDVIEASALGAVLSSGASRLWPCAVGSVKTNIGHLEAAAGVAGLIKVALAIKERELPSSLHFETPNPGIPFDALALRVQQTLGSWPAPDAPLLAGVSSFGFGGTNAHMVLQEAPRVLKQTAPELSATPPPDEYLVPVSAQSRAALRELVRSLRDGEMLHGVDIADLAYTAGVRRSHHAHRLAIVARTQDELTERLSGYLEGRECAGVFSGSETSRRQRKIVFVFPGQGSQWAGMGRRLLEREPSFREALDACDRVFEPYLGWSIVGALSGPITEERLSEVDVIQPLLCAIQIALAAQWRAHGVVPDAVVGHSMGEVAAAHVAGILSLEDAARIICRRSRLLRTVSGHGAMALVELTRDEALQALAGHEESVSIAALNGPRSIVLAGEPGALKSILQTLERRDVFCRMIRVDVASHSPQMDPLRAELLQALADVQPAAGEVQFYSTVTGERLEGQSLDADYWTRNLREPVLFSSAVEALRRHRYDLFVELSPHPILVPAFASTPVAAAGVASREEPQKDTPLWAFPSMRRGEPERAVLLESLGGLYALGHPVNWAALHPQGGRCVPLPSYPWQGDRYWIDQATTSSPATASRTVSPPTEGAEGTPMRFYDALAKATGAKLEERYLTFGVLPRTVGDFSWILSAYGMHERPEHAEVLLEGQRELRRVLFGSIDFSEVRSVLDFGCGYASDLIALGSRHRHLTLDGYTLSAEQATVGREKIAAAGLAGRIAIHHRDSSKDDFPEARDLIFGFEVATHIKDKNALLSNIRRHLSDGGVLALADFFSTGSSIDFQDTASYSVTPSEWTELLSGNQLRVLECIDISAEVVRFLHDPAFEEHLSRIEASVGLTEVEKTYYRAMDNFGRALERGILRYVLMVSQKDRRATQDALTRLNQRVLAAPTPYASYERALRSEPVRYEDWFYEAQWEPRPRRGDVVAAPSGNAPWILFADQGGVGQALEALLTQSGEPCVLVTAASTYERQQADRYAIRPHHPEDLQRVIEEVLGANPSGCGGVVHLWSLDAPHPAEGGVSALGKAMELGCVSALHLVQALADKATSSRPRLFIVTRGAQPAGESTRSVAVAQAPLWGLGRTLSLELQGLWGGLMDLDPEPSPADAEHLFAELRASDEEDQVAFRQGRRWVARLERRAAQQGTAPPSLRGDASYLITGGLGDLGLRVAGWMVDRGARHLVLMSRTRLPERDTWHALAPESREASWVEAITAMEASGATVRHVAVDVADADQMRAFQEMARREAWPPIQGVVHAAGVARPQSLLDVDDATLWETLRPKVTGAWLLHEMFEDAPLDFFVLFSSGSTLLSSPGLGSYAAANAFLDALAHHRRAQGKAASSINWGFWAEVGMAAREQRRLGSSAHQGFRPEEGLEILGGLLGELPVQRAVMRVDWQQWRAHYPSAASAPFLSRLVEPVQIQAPAEVLPPDVLRTLTAARTGWQRRSLLEAFLREQLALVLKSSPARVDEAAPLRSMGVDSLMAIEFRNRLEASLGLVLPATLVWTYPTLSDLATHLATKLGLSLEDRAEREIELSPTPPAAPALDGLSIDEVASLLEEKLSALKPG</sequence>
<evidence type="ECO:0000256" key="9">
    <source>
        <dbReference type="ARBA" id="ARBA00054155"/>
    </source>
</evidence>
<dbReference type="Gene3D" id="3.40.50.12780">
    <property type="entry name" value="N-terminal domain of ligase-like"/>
    <property type="match status" value="1"/>
</dbReference>
<evidence type="ECO:0000256" key="1">
    <source>
        <dbReference type="ARBA" id="ARBA00006432"/>
    </source>
</evidence>
<dbReference type="PROSITE" id="PS00606">
    <property type="entry name" value="KS3_1"/>
    <property type="match status" value="1"/>
</dbReference>
<dbReference type="Proteomes" id="UP000067626">
    <property type="component" value="Chromosome"/>
</dbReference>
<comment type="function">
    <text evidence="9">Involved in production of the polyketide antibiotic thailandamide.</text>
</comment>
<evidence type="ECO:0000256" key="3">
    <source>
        <dbReference type="ARBA" id="ARBA00022553"/>
    </source>
</evidence>
<keyword evidence="2" id="KW-0596">Phosphopantetheine</keyword>